<keyword evidence="2" id="KW-1185">Reference proteome</keyword>
<dbReference type="HOGENOM" id="CLU_3107285_0_0_1"/>
<name>A0A0C9Z0H3_9AGAM</name>
<sequence length="51" mass="5915">MSPISISNVPGEFHEVARWRDGNDFVWILAWVPEGPRSMHKVASSMFPWCR</sequence>
<reference evidence="1 2" key="1">
    <citation type="submission" date="2014-04" db="EMBL/GenBank/DDBJ databases">
        <authorList>
            <consortium name="DOE Joint Genome Institute"/>
            <person name="Kuo A."/>
            <person name="Kohler A."/>
            <person name="Costa M.D."/>
            <person name="Nagy L.G."/>
            <person name="Floudas D."/>
            <person name="Copeland A."/>
            <person name="Barry K.W."/>
            <person name="Cichocki N."/>
            <person name="Veneault-Fourrey C."/>
            <person name="LaButti K."/>
            <person name="Lindquist E.A."/>
            <person name="Lipzen A."/>
            <person name="Lundell T."/>
            <person name="Morin E."/>
            <person name="Murat C."/>
            <person name="Sun H."/>
            <person name="Tunlid A."/>
            <person name="Henrissat B."/>
            <person name="Grigoriev I.V."/>
            <person name="Hibbett D.S."/>
            <person name="Martin F."/>
            <person name="Nordberg H.P."/>
            <person name="Cantor M.N."/>
            <person name="Hua S.X."/>
        </authorList>
    </citation>
    <scope>NUCLEOTIDE SEQUENCE [LARGE SCALE GENOMIC DNA]</scope>
    <source>
        <strain evidence="1 2">441</strain>
    </source>
</reference>
<protein>
    <submittedName>
        <fullName evidence="1">Uncharacterized protein</fullName>
    </submittedName>
</protein>
<evidence type="ECO:0000313" key="2">
    <source>
        <dbReference type="Proteomes" id="UP000054018"/>
    </source>
</evidence>
<dbReference type="EMBL" id="KN833992">
    <property type="protein sequence ID" value="KIK13493.1"/>
    <property type="molecule type" value="Genomic_DNA"/>
</dbReference>
<proteinExistence type="predicted"/>
<evidence type="ECO:0000313" key="1">
    <source>
        <dbReference type="EMBL" id="KIK13493.1"/>
    </source>
</evidence>
<gene>
    <name evidence="1" type="ORF">PISMIDRAFT_17959</name>
</gene>
<organism evidence="1 2">
    <name type="scientific">Pisolithus microcarpus 441</name>
    <dbReference type="NCBI Taxonomy" id="765257"/>
    <lineage>
        <taxon>Eukaryota</taxon>
        <taxon>Fungi</taxon>
        <taxon>Dikarya</taxon>
        <taxon>Basidiomycota</taxon>
        <taxon>Agaricomycotina</taxon>
        <taxon>Agaricomycetes</taxon>
        <taxon>Agaricomycetidae</taxon>
        <taxon>Boletales</taxon>
        <taxon>Sclerodermatineae</taxon>
        <taxon>Pisolithaceae</taxon>
        <taxon>Pisolithus</taxon>
    </lineage>
</organism>
<accession>A0A0C9Z0H3</accession>
<dbReference type="AlphaFoldDB" id="A0A0C9Z0H3"/>
<reference evidence="2" key="2">
    <citation type="submission" date="2015-01" db="EMBL/GenBank/DDBJ databases">
        <title>Evolutionary Origins and Diversification of the Mycorrhizal Mutualists.</title>
        <authorList>
            <consortium name="DOE Joint Genome Institute"/>
            <consortium name="Mycorrhizal Genomics Consortium"/>
            <person name="Kohler A."/>
            <person name="Kuo A."/>
            <person name="Nagy L.G."/>
            <person name="Floudas D."/>
            <person name="Copeland A."/>
            <person name="Barry K.W."/>
            <person name="Cichocki N."/>
            <person name="Veneault-Fourrey C."/>
            <person name="LaButti K."/>
            <person name="Lindquist E.A."/>
            <person name="Lipzen A."/>
            <person name="Lundell T."/>
            <person name="Morin E."/>
            <person name="Murat C."/>
            <person name="Riley R."/>
            <person name="Ohm R."/>
            <person name="Sun H."/>
            <person name="Tunlid A."/>
            <person name="Henrissat B."/>
            <person name="Grigoriev I.V."/>
            <person name="Hibbett D.S."/>
            <person name="Martin F."/>
        </authorList>
    </citation>
    <scope>NUCLEOTIDE SEQUENCE [LARGE SCALE GENOMIC DNA]</scope>
    <source>
        <strain evidence="2">441</strain>
    </source>
</reference>
<dbReference type="Proteomes" id="UP000054018">
    <property type="component" value="Unassembled WGS sequence"/>
</dbReference>